<protein>
    <recommendedName>
        <fullName evidence="7">Protein prenyltransferase alpha subunit repeat-containing protein 1</fullName>
    </recommendedName>
</protein>
<dbReference type="Gene3D" id="1.25.40.120">
    <property type="entry name" value="Protein prenylyltransferase"/>
    <property type="match status" value="1"/>
</dbReference>
<keyword evidence="6" id="KW-1185">Reference proteome</keyword>
<dbReference type="PANTHER" id="PTHR11129">
    <property type="entry name" value="PROTEIN FARNESYLTRANSFERASE ALPHA SUBUNIT/RAB GERANYLGERANYL TRANSFERASE ALPHA SUBUNIT"/>
    <property type="match status" value="1"/>
</dbReference>
<evidence type="ECO:0000256" key="1">
    <source>
        <dbReference type="ARBA" id="ARBA00006734"/>
    </source>
</evidence>
<evidence type="ECO:0000313" key="6">
    <source>
        <dbReference type="Proteomes" id="UP001243989"/>
    </source>
</evidence>
<sequence>MLKVHNGPVHSPINTAMSRALNKHIIAALKQGDHEQIFNDISGLFAQPQDDGVLEVEILGQGHPMGPDENFLRDENAVAIPKLRIVQAFLFARKILQKYQANGSEGREQLMAATSVLLLMDPEHLTAANTRKRLLSDAISTGDTVKAYLAREKWFVDSLLTSRLHRHTKSPTLWNHRRWLSERYRDAGLPVLVQQDIETVAMMAGERHPRNYYAWTHARWLTKTFLVVSELDVLVSLIQSAKKWSFRHHSDISGWSFLAHLLDRLGKDDRGTVSLVYNETLDLVESLRWYNESVWSFLRTIASWPVLEQIDRGRFVSVQECLVATSAKNSIEAAALRKARTWWDVYGSNDEAACTEDQLT</sequence>
<dbReference type="Proteomes" id="UP001243989">
    <property type="component" value="Unassembled WGS sequence"/>
</dbReference>
<organism evidence="5 6">
    <name type="scientific">Colletotrichum phormii</name>
    <dbReference type="NCBI Taxonomy" id="359342"/>
    <lineage>
        <taxon>Eukaryota</taxon>
        <taxon>Fungi</taxon>
        <taxon>Dikarya</taxon>
        <taxon>Ascomycota</taxon>
        <taxon>Pezizomycotina</taxon>
        <taxon>Sordariomycetes</taxon>
        <taxon>Hypocreomycetidae</taxon>
        <taxon>Glomerellales</taxon>
        <taxon>Glomerellaceae</taxon>
        <taxon>Colletotrichum</taxon>
        <taxon>Colletotrichum acutatum species complex</taxon>
    </lineage>
</organism>
<evidence type="ECO:0008006" key="7">
    <source>
        <dbReference type="Google" id="ProtNLM"/>
    </source>
</evidence>
<gene>
    <name evidence="5" type="ORF">BDP81DRAFT_434868</name>
</gene>
<keyword evidence="4" id="KW-0677">Repeat</keyword>
<dbReference type="EMBL" id="JAHMHQ010000018">
    <property type="protein sequence ID" value="KAK1633425.1"/>
    <property type="molecule type" value="Genomic_DNA"/>
</dbReference>
<comment type="caution">
    <text evidence="5">The sequence shown here is derived from an EMBL/GenBank/DDBJ whole genome shotgun (WGS) entry which is preliminary data.</text>
</comment>
<dbReference type="AlphaFoldDB" id="A0AAI9ZK12"/>
<dbReference type="RefSeq" id="XP_060442032.1">
    <property type="nucleotide sequence ID" value="XM_060591001.1"/>
</dbReference>
<reference evidence="5" key="1">
    <citation type="submission" date="2021-06" db="EMBL/GenBank/DDBJ databases">
        <title>Comparative genomics, transcriptomics and evolutionary studies reveal genomic signatures of adaptation to plant cell wall in hemibiotrophic fungi.</title>
        <authorList>
            <consortium name="DOE Joint Genome Institute"/>
            <person name="Baroncelli R."/>
            <person name="Diaz J.F."/>
            <person name="Benocci T."/>
            <person name="Peng M."/>
            <person name="Battaglia E."/>
            <person name="Haridas S."/>
            <person name="Andreopoulos W."/>
            <person name="Labutti K."/>
            <person name="Pangilinan J."/>
            <person name="Floch G.L."/>
            <person name="Makela M.R."/>
            <person name="Henrissat B."/>
            <person name="Grigoriev I.V."/>
            <person name="Crouch J.A."/>
            <person name="De Vries R.P."/>
            <person name="Sukno S.A."/>
            <person name="Thon M.R."/>
        </authorList>
    </citation>
    <scope>NUCLEOTIDE SEQUENCE</scope>
    <source>
        <strain evidence="5">CBS 102054</strain>
    </source>
</reference>
<evidence type="ECO:0000256" key="2">
    <source>
        <dbReference type="ARBA" id="ARBA00022602"/>
    </source>
</evidence>
<dbReference type="GeneID" id="85475863"/>
<dbReference type="Pfam" id="PF01239">
    <property type="entry name" value="PPTA"/>
    <property type="match status" value="1"/>
</dbReference>
<dbReference type="PANTHER" id="PTHR11129:SF3">
    <property type="entry name" value="PROTEIN PRENYLTRANSFERASE ALPHA SUBUNIT REPEAT-CONTAINING PROTEIN 1"/>
    <property type="match status" value="1"/>
</dbReference>
<comment type="similarity">
    <text evidence="1">Belongs to the protein prenyltransferase subunit alpha family.</text>
</comment>
<evidence type="ECO:0000313" key="5">
    <source>
        <dbReference type="EMBL" id="KAK1633425.1"/>
    </source>
</evidence>
<keyword evidence="2" id="KW-0637">Prenyltransferase</keyword>
<accession>A0AAI9ZK12</accession>
<keyword evidence="3" id="KW-0808">Transferase</keyword>
<name>A0AAI9ZK12_9PEZI</name>
<proteinExistence type="inferred from homology"/>
<dbReference type="GO" id="GO:0005737">
    <property type="term" value="C:cytoplasm"/>
    <property type="evidence" value="ECO:0007669"/>
    <property type="project" value="TreeGrafter"/>
</dbReference>
<dbReference type="InterPro" id="IPR002088">
    <property type="entry name" value="Prenyl_trans_a"/>
</dbReference>
<dbReference type="GO" id="GO:0008318">
    <property type="term" value="F:protein prenyltransferase activity"/>
    <property type="evidence" value="ECO:0007669"/>
    <property type="project" value="InterPro"/>
</dbReference>
<evidence type="ECO:0000256" key="3">
    <source>
        <dbReference type="ARBA" id="ARBA00022679"/>
    </source>
</evidence>
<dbReference type="SUPFAM" id="SSF48439">
    <property type="entry name" value="Protein prenylyltransferase"/>
    <property type="match status" value="1"/>
</dbReference>
<evidence type="ECO:0000256" key="4">
    <source>
        <dbReference type="ARBA" id="ARBA00022737"/>
    </source>
</evidence>